<dbReference type="SUPFAM" id="SSF52047">
    <property type="entry name" value="RNI-like"/>
    <property type="match status" value="1"/>
</dbReference>
<dbReference type="InterPro" id="IPR032675">
    <property type="entry name" value="LRR_dom_sf"/>
</dbReference>
<dbReference type="EMBL" id="JBFOLJ010000143">
    <property type="protein sequence ID" value="KAL2455032.1"/>
    <property type="molecule type" value="Genomic_DNA"/>
</dbReference>
<gene>
    <name evidence="2" type="ORF">Fot_57925</name>
</gene>
<name>A0ABD1NUD8_9LAMI</name>
<evidence type="ECO:0000313" key="3">
    <source>
        <dbReference type="Proteomes" id="UP001604277"/>
    </source>
</evidence>
<accession>A0ABD1NUD8</accession>
<dbReference type="Gene3D" id="3.80.10.10">
    <property type="entry name" value="Ribonuclease Inhibitor"/>
    <property type="match status" value="1"/>
</dbReference>
<dbReference type="Gene3D" id="1.20.1280.50">
    <property type="match status" value="1"/>
</dbReference>
<dbReference type="InterPro" id="IPR055411">
    <property type="entry name" value="LRR_FXL15/At3g58940/PEG3-like"/>
</dbReference>
<dbReference type="PROSITE" id="PS50181">
    <property type="entry name" value="FBOX"/>
    <property type="match status" value="1"/>
</dbReference>
<sequence length="420" mass="48060">MEIAPFQPIDMISNLPDNVMDNILTHLTIRDAVKTSILSKQWKYKWVNLPQLIFDDTLWQKSEGNQEVARIKFTSIIYHVLLFHRGPITKFTLIIPQLRSCSEIDHLIYFLSKNGVEEFTFKIWDRYMLPSSLFMCLQLKHLNLCFCGINPSPSFNGFKRLIRLELTSVTVDGDGLGNLISSCPLLEQLVLHVSNKVDYLEIDAPVLQLFELVCSNTYICFKKSPLLAIVSVASYNERSAIGDGICNLIEFLESLPALQKLQMNYNFLKLLAADKVQTTIPATLNNLKILELTSISLHLLEELSSVLCLIRTSPNLEKLKITMYSDETDDTSDVMDFLKVQDYSDVTLNRLQEVTLKSFTGTLPEMALIKLLLEKSSKLKIMDIFREPYKVDDIVFGILIELNKFWRASPKVEVNFECPE</sequence>
<dbReference type="Pfam" id="PF24758">
    <property type="entry name" value="LRR_At5g56370"/>
    <property type="match status" value="1"/>
</dbReference>
<dbReference type="PANTHER" id="PTHR31639">
    <property type="entry name" value="F-BOX PROTEIN-LIKE"/>
    <property type="match status" value="1"/>
</dbReference>
<reference evidence="3" key="1">
    <citation type="submission" date="2024-07" db="EMBL/GenBank/DDBJ databases">
        <title>Two chromosome-level genome assemblies of Korean endemic species Abeliophyllum distichum and Forsythia ovata (Oleaceae).</title>
        <authorList>
            <person name="Jang H."/>
        </authorList>
    </citation>
    <scope>NUCLEOTIDE SEQUENCE [LARGE SCALE GENOMIC DNA]</scope>
</reference>
<dbReference type="InterPro" id="IPR006566">
    <property type="entry name" value="FBD"/>
</dbReference>
<dbReference type="PANTHER" id="PTHR31639:SF312">
    <property type="entry name" value="CYCLIN-LIKE F-BOX"/>
    <property type="match status" value="1"/>
</dbReference>
<keyword evidence="3" id="KW-1185">Reference proteome</keyword>
<dbReference type="SMART" id="SM00579">
    <property type="entry name" value="FBD"/>
    <property type="match status" value="1"/>
</dbReference>
<dbReference type="InterPro" id="IPR001810">
    <property type="entry name" value="F-box_dom"/>
</dbReference>
<proteinExistence type="predicted"/>
<evidence type="ECO:0000313" key="2">
    <source>
        <dbReference type="EMBL" id="KAL2455032.1"/>
    </source>
</evidence>
<organism evidence="2 3">
    <name type="scientific">Forsythia ovata</name>
    <dbReference type="NCBI Taxonomy" id="205694"/>
    <lineage>
        <taxon>Eukaryota</taxon>
        <taxon>Viridiplantae</taxon>
        <taxon>Streptophyta</taxon>
        <taxon>Embryophyta</taxon>
        <taxon>Tracheophyta</taxon>
        <taxon>Spermatophyta</taxon>
        <taxon>Magnoliopsida</taxon>
        <taxon>eudicotyledons</taxon>
        <taxon>Gunneridae</taxon>
        <taxon>Pentapetalae</taxon>
        <taxon>asterids</taxon>
        <taxon>lamiids</taxon>
        <taxon>Lamiales</taxon>
        <taxon>Oleaceae</taxon>
        <taxon>Forsythieae</taxon>
        <taxon>Forsythia</taxon>
    </lineage>
</organism>
<dbReference type="InterPro" id="IPR036047">
    <property type="entry name" value="F-box-like_dom_sf"/>
</dbReference>
<feature type="domain" description="F-box" evidence="1">
    <location>
        <begin position="9"/>
        <end position="62"/>
    </location>
</feature>
<evidence type="ECO:0000259" key="1">
    <source>
        <dbReference type="PROSITE" id="PS50181"/>
    </source>
</evidence>
<dbReference type="SUPFAM" id="SSF81383">
    <property type="entry name" value="F-box domain"/>
    <property type="match status" value="1"/>
</dbReference>
<dbReference type="AlphaFoldDB" id="A0ABD1NUD8"/>
<dbReference type="Proteomes" id="UP001604277">
    <property type="component" value="Unassembled WGS sequence"/>
</dbReference>
<dbReference type="Pfam" id="PF00646">
    <property type="entry name" value="F-box"/>
    <property type="match status" value="1"/>
</dbReference>
<protein>
    <submittedName>
        <fullName evidence="2">F-box/FBD/LRR-repeat protein</fullName>
    </submittedName>
</protein>
<comment type="caution">
    <text evidence="2">The sequence shown here is derived from an EMBL/GenBank/DDBJ whole genome shotgun (WGS) entry which is preliminary data.</text>
</comment>